<dbReference type="PANTHER" id="PTHR45934:SF20">
    <property type="entry name" value="MONOOXYGENASE 2-RELATED"/>
    <property type="match status" value="1"/>
</dbReference>
<dbReference type="GO" id="GO:0071949">
    <property type="term" value="F:FAD binding"/>
    <property type="evidence" value="ECO:0007669"/>
    <property type="project" value="InterPro"/>
</dbReference>
<keyword evidence="5" id="KW-0067">ATP-binding</keyword>
<dbReference type="PRINTS" id="PR00420">
    <property type="entry name" value="RNGMNOXGNASE"/>
</dbReference>
<dbReference type="Pfam" id="PF23043">
    <property type="entry name" value="SH3-B_UBE2O"/>
    <property type="match status" value="1"/>
</dbReference>
<feature type="compositionally biased region" description="Polar residues" evidence="9">
    <location>
        <begin position="881"/>
        <end position="891"/>
    </location>
</feature>
<keyword evidence="3" id="KW-0547">Nucleotide-binding</keyword>
<evidence type="ECO:0000256" key="4">
    <source>
        <dbReference type="ARBA" id="ARBA00022786"/>
    </source>
</evidence>
<dbReference type="GO" id="GO:0004497">
    <property type="term" value="F:monooxygenase activity"/>
    <property type="evidence" value="ECO:0007669"/>
    <property type="project" value="UniProtKB-KW"/>
</dbReference>
<evidence type="ECO:0000256" key="2">
    <source>
        <dbReference type="ARBA" id="ARBA00022679"/>
    </source>
</evidence>
<dbReference type="SUPFAM" id="SSF51905">
    <property type="entry name" value="FAD/NAD(P)-binding domain"/>
    <property type="match status" value="2"/>
</dbReference>
<dbReference type="PROSITE" id="PS50127">
    <property type="entry name" value="UBC_2"/>
    <property type="match status" value="1"/>
</dbReference>
<evidence type="ECO:0000256" key="1">
    <source>
        <dbReference type="ARBA" id="ARBA00012486"/>
    </source>
</evidence>
<dbReference type="Pfam" id="PF23044">
    <property type="entry name" value="SH3-C_UBE2O"/>
    <property type="match status" value="1"/>
</dbReference>
<comment type="similarity">
    <text evidence="8">Belongs to the 3-hydroxybenzoate 6-hydroxylase family.</text>
</comment>
<evidence type="ECO:0000256" key="3">
    <source>
        <dbReference type="ARBA" id="ARBA00022741"/>
    </source>
</evidence>
<dbReference type="InterPro" id="IPR057735">
    <property type="entry name" value="UBE2O-like_tSH3-B"/>
</dbReference>
<dbReference type="Proteomes" id="UP001189624">
    <property type="component" value="Chromosome 10"/>
</dbReference>
<feature type="region of interest" description="Disordered" evidence="9">
    <location>
        <begin position="874"/>
        <end position="902"/>
    </location>
</feature>
<dbReference type="EMBL" id="OY731407">
    <property type="protein sequence ID" value="CAJ1977630.1"/>
    <property type="molecule type" value="Genomic_DNA"/>
</dbReference>
<dbReference type="Pfam" id="PF00179">
    <property type="entry name" value="UQ_con"/>
    <property type="match status" value="1"/>
</dbReference>
<evidence type="ECO:0000259" key="10">
    <source>
        <dbReference type="PROSITE" id="PS50127"/>
    </source>
</evidence>
<dbReference type="PANTHER" id="PTHR45934">
    <property type="entry name" value="FAD/NAD(P)-BINDING OXIDOREDUCTASE FAMILY PROTEIN"/>
    <property type="match status" value="1"/>
</dbReference>
<dbReference type="InterPro" id="IPR016135">
    <property type="entry name" value="UBQ-conjugating_enzyme/RWD"/>
</dbReference>
<protein>
    <recommendedName>
        <fullName evidence="1">E2 ubiquitin-conjugating enzyme</fullName>
        <ecNumber evidence="1">2.3.2.23</ecNumber>
    </recommendedName>
</protein>
<dbReference type="SUPFAM" id="SSF54495">
    <property type="entry name" value="UBC-like"/>
    <property type="match status" value="1"/>
</dbReference>
<keyword evidence="4" id="KW-0833">Ubl conjugation pathway</keyword>
<feature type="region of interest" description="Disordered" evidence="9">
    <location>
        <begin position="1455"/>
        <end position="1484"/>
    </location>
</feature>
<feature type="region of interest" description="Disordered" evidence="9">
    <location>
        <begin position="1565"/>
        <end position="1592"/>
    </location>
</feature>
<dbReference type="InterPro" id="IPR002938">
    <property type="entry name" value="FAD-bd"/>
</dbReference>
<feature type="compositionally biased region" description="Basic and acidic residues" evidence="9">
    <location>
        <begin position="1460"/>
        <end position="1482"/>
    </location>
</feature>
<dbReference type="SMART" id="SM00212">
    <property type="entry name" value="UBCc"/>
    <property type="match status" value="1"/>
</dbReference>
<dbReference type="InterPro" id="IPR000608">
    <property type="entry name" value="UBC"/>
</dbReference>
<feature type="compositionally biased region" description="Low complexity" evidence="9">
    <location>
        <begin position="1276"/>
        <end position="1289"/>
    </location>
</feature>
<accession>A0AA87BC77</accession>
<dbReference type="Gene3D" id="3.10.110.10">
    <property type="entry name" value="Ubiquitin Conjugating Enzyme"/>
    <property type="match status" value="1"/>
</dbReference>
<feature type="region of interest" description="Disordered" evidence="9">
    <location>
        <begin position="1228"/>
        <end position="1294"/>
    </location>
</feature>
<feature type="region of interest" description="Disordered" evidence="9">
    <location>
        <begin position="925"/>
        <end position="969"/>
    </location>
</feature>
<dbReference type="Pfam" id="PF23046">
    <property type="entry name" value="tSH3-B_UBE2O"/>
    <property type="match status" value="1"/>
</dbReference>
<organism evidence="11 12">
    <name type="scientific">Sphenostylis stenocarpa</name>
    <dbReference type="NCBI Taxonomy" id="92480"/>
    <lineage>
        <taxon>Eukaryota</taxon>
        <taxon>Viridiplantae</taxon>
        <taxon>Streptophyta</taxon>
        <taxon>Embryophyta</taxon>
        <taxon>Tracheophyta</taxon>
        <taxon>Spermatophyta</taxon>
        <taxon>Magnoliopsida</taxon>
        <taxon>eudicotyledons</taxon>
        <taxon>Gunneridae</taxon>
        <taxon>Pentapetalae</taxon>
        <taxon>rosids</taxon>
        <taxon>fabids</taxon>
        <taxon>Fabales</taxon>
        <taxon>Fabaceae</taxon>
        <taxon>Papilionoideae</taxon>
        <taxon>50 kb inversion clade</taxon>
        <taxon>NPAAA clade</taxon>
        <taxon>indigoferoid/millettioid clade</taxon>
        <taxon>Phaseoleae</taxon>
        <taxon>Sphenostylis</taxon>
    </lineage>
</organism>
<evidence type="ECO:0000313" key="11">
    <source>
        <dbReference type="EMBL" id="CAJ1977630.1"/>
    </source>
</evidence>
<dbReference type="EC" id="2.3.2.23" evidence="1"/>
<dbReference type="Gene3D" id="3.50.50.60">
    <property type="entry name" value="FAD/NAD(P)-binding domain"/>
    <property type="match status" value="2"/>
</dbReference>
<proteinExistence type="inferred from homology"/>
<keyword evidence="6" id="KW-0560">Oxidoreductase</keyword>
<dbReference type="Pfam" id="PF23048">
    <property type="entry name" value="SH3-A_UBE2O"/>
    <property type="match status" value="1"/>
</dbReference>
<feature type="domain" description="UBC core" evidence="10">
    <location>
        <begin position="1726"/>
        <end position="1886"/>
    </location>
</feature>
<dbReference type="Gramene" id="rna-AYBTSS11_LOCUS29797">
    <property type="protein sequence ID" value="CAJ1977630.1"/>
    <property type="gene ID" value="gene-AYBTSS11_LOCUS29797"/>
</dbReference>
<evidence type="ECO:0000313" key="12">
    <source>
        <dbReference type="Proteomes" id="UP001189624"/>
    </source>
</evidence>
<evidence type="ECO:0000256" key="7">
    <source>
        <dbReference type="ARBA" id="ARBA00023033"/>
    </source>
</evidence>
<feature type="compositionally biased region" description="Polar residues" evidence="9">
    <location>
        <begin position="959"/>
        <end position="968"/>
    </location>
</feature>
<feature type="compositionally biased region" description="Acidic residues" evidence="9">
    <location>
        <begin position="928"/>
        <end position="957"/>
    </location>
</feature>
<dbReference type="FunFam" id="3.10.110.10:FF:000028">
    <property type="entry name" value="Probable ubiquitin-conjugating enzyme E2 23"/>
    <property type="match status" value="1"/>
</dbReference>
<dbReference type="InterPro" id="IPR057734">
    <property type="entry name" value="UBE2O-like_SH3-C"/>
</dbReference>
<feature type="compositionally biased region" description="Polar residues" evidence="9">
    <location>
        <begin position="1228"/>
        <end position="1238"/>
    </location>
</feature>
<evidence type="ECO:0000256" key="8">
    <source>
        <dbReference type="ARBA" id="ARBA00024018"/>
    </source>
</evidence>
<dbReference type="InterPro" id="IPR036188">
    <property type="entry name" value="FAD/NAD-bd_sf"/>
</dbReference>
<evidence type="ECO:0000256" key="5">
    <source>
        <dbReference type="ARBA" id="ARBA00022840"/>
    </source>
</evidence>
<evidence type="ECO:0000256" key="6">
    <source>
        <dbReference type="ARBA" id="ARBA00023002"/>
    </source>
</evidence>
<dbReference type="GO" id="GO:0061631">
    <property type="term" value="F:ubiquitin conjugating enzyme activity"/>
    <property type="evidence" value="ECO:0007669"/>
    <property type="project" value="UniProtKB-EC"/>
</dbReference>
<evidence type="ECO:0000256" key="9">
    <source>
        <dbReference type="SAM" id="MobiDB-lite"/>
    </source>
</evidence>
<dbReference type="InterPro" id="IPR057732">
    <property type="entry name" value="SH3-A_UBE2O"/>
</dbReference>
<keyword evidence="2" id="KW-0808">Transferase</keyword>
<name>A0AA87BC77_9FABA</name>
<reference evidence="11" key="1">
    <citation type="submission" date="2023-10" db="EMBL/GenBank/DDBJ databases">
        <authorList>
            <person name="Domelevo Entfellner J.-B."/>
        </authorList>
    </citation>
    <scope>NUCLEOTIDE SEQUENCE</scope>
</reference>
<keyword evidence="12" id="KW-1185">Reference proteome</keyword>
<dbReference type="InterPro" id="IPR044560">
    <property type="entry name" value="MOase"/>
</dbReference>
<keyword evidence="7" id="KW-0503">Monooxygenase</keyword>
<dbReference type="GO" id="GO:0005524">
    <property type="term" value="F:ATP binding"/>
    <property type="evidence" value="ECO:0007669"/>
    <property type="project" value="UniProtKB-KW"/>
</dbReference>
<sequence>METNLAENIVIVGAGIAGLTTALGLHRLGIRSLVLESSDSLRVTGFALSIWNNAWKALDAVGVGDILRHQHLQLNGIVTTSLITGQQTSAMPFRATGNQQDVEIRCVKRKSMLEALVNEIPRDTIRYLSKVVAIEEFGFYKIVHLDDGTIIKTKVLIGCDGVNSLVAKWLGFKKASFTGRYAIRGCAEVNSSHGLEPRFMQYFGKGFRAGVMPCDEKAVYWFFTWTPTSQEKELEENPAKLKQYVLKKLENMPSDVRYYIEKTELDAILLAPLRFRHPWELMLGNISKGNVCVGGDAFHPMTPDLGQGGCCALEDGVVLARCLAEAFSKQKHAEEEQHKRIEKSLKKYAKERRWRSIDVIATAYVVEVIMESAVEDIVIVGAGIAGLTTALALHRLGVKSLVLEYSDGLRVTGFALTTWTNAWKALDAVGVGDNLRLQHLRLQENVSTSLSIGQETSRLPFKGTRKSGDCEVRCVRRQIMLEALANELPSGTIRFSSKVVAIQESGCFKILHLADGTTIKTKVLIGCDGINSVVATWLGFKEASFTGRYVIRGYTKLMNNHGLQPDFMHFFGKGFRSGVLPCDDKTVYWFLTWTPTTEDKELVNNQAKMKQLVLKKLEKMPSNLKWCIEKTEPKDILTSPLRYRHHWELVLGNISKGNVCVVGDASHPMAPDLGQGGCCALEDGIILARYLAEAFSTKPNKHGKEIGKKDETKEQYKKIEASLRKYARERRWRNVDISVTSYVLGFVLQGDLKMVAHVRDKILPDFLAELLLKKSDFDYKTDDIKAEDNMEARSRSKIITKSLSHILVPHRRLLRLIDFCKGISICALLLILISVLDTANFNAMGVQRHEALAEDEPAENACASSSLNQGSLPSEFASKNPCVNTESSEVNESGDISYEKSNTPHIYRQDVVKNNTSGMIGIVTEVAGDSDSDSDSSITDDENDSDDEDGDGEEGDDSNITSRNSESNVAAGHCKTDALLADQLRVLWMDESESTQNFSDVEVVDRGFLHGDFVASASDPTGQVGVVVDVNICVDLLAHDGSIVKDVSSKNINRIRDFTVGDYVVLGPWLGRIDDVLDNVTVLFDDGSVCKVSKADPLNLKPISKNILEDGHFPYYPGQRVRASSSSVFKNSRWLSGLWKANRLEGTVTKVTVGSVFIYWIASAGYGPYSSTAPAEEQSPKSLKLLSCFSHANWQLGDWCLLPSSGLSSSASMDKGISKLELNDATNNALDSNHTGSGCDSEEATVEETNGVKDTMDLDPADSLEGNDGNEKSNPSRDSSSCSSSISVSKEPVHEAWPLHRKKIRKVVIRKEKRARKKEESFEKALLIANTRTKVDVAWQDGTIGRQLNSTSLIPIDNPGDHEFVSEQYVVEKTSDDGEDISEARRVGVVRSVNAKERTASVRWLKKVARAEDPREFDNEEVVSVYELEGHPDYDYCYGDVVVRLSPVSVHLETASVGESTEKSEQKTEHAIKKEAKTKTEANKVQNASADTSVQFTDLSWVGNITGLKNGDIEVTWADGMVSTVGPQAIYVVGRDDDEESIAAGSEISDAASWETVNDNEMEVLEDSREDIERENSSSLPSEEEESGENDFGRAAALSVPLAAFRFVTRLATGIFSRGPRNMDPVHIQIKAGHEHPSPVLNDDSSSQKLIAIDGDNSGNKNERYEEVVSEATETLEACETLCSMKNQDVLATCDNGNCSLKHFDITQDPSDHYFIGANGQSNNRKWLKKVQQDWNILQNNLPEEIYVRVYEDRMDLLRAVIVGPYGTPYQDGLFFFDFHLPPEYPDVPPSAYYHSGGWRINPNLYEEGKVCLSLLNTWTGRGNEVWDPKSSSILQVLVSLQGLVLNSKPYFNEAGYDKQIGTAEGEKNSLSYNENTFLLNCKTMMYVMRKPPKDFEVLVEEHFRRRGHNILKACDAYMKGCLIGSLTRDASISEKSSQNSTSVGFKLMLAKIVPKLFLSLSGVGADCEEFKHLKDL</sequence>
<dbReference type="CDD" id="cd23837">
    <property type="entry name" value="UBCc_UBE2O"/>
    <property type="match status" value="1"/>
</dbReference>
<gene>
    <name evidence="11" type="ORF">AYBTSS11_LOCUS29797</name>
</gene>
<dbReference type="InterPro" id="IPR057733">
    <property type="entry name" value="UBE2O-like_SH3-B"/>
</dbReference>
<dbReference type="Pfam" id="PF01494">
    <property type="entry name" value="FAD_binding_3"/>
    <property type="match status" value="2"/>
</dbReference>